<dbReference type="Proteomes" id="UP000050535">
    <property type="component" value="Unassembled WGS sequence"/>
</dbReference>
<proteinExistence type="predicted"/>
<comment type="caution">
    <text evidence="1">The sequence shown here is derived from an EMBL/GenBank/DDBJ whole genome shotgun (WGS) entry which is preliminary data.</text>
</comment>
<name>A0A0N8HZE3_9EURY</name>
<reference evidence="2" key="1">
    <citation type="submission" date="2013-11" db="EMBL/GenBank/DDBJ databases">
        <authorList>
            <person name="Hoang H.T."/>
            <person name="Killian M.L."/>
            <person name="Madson D.M."/>
            <person name="Arruda P.H.E."/>
            <person name="Sun D."/>
            <person name="Schwartz K.J."/>
            <person name="Yoon K."/>
        </authorList>
    </citation>
    <scope>NUCLEOTIDE SEQUENCE [LARGE SCALE GENOMIC DNA]</scope>
    <source>
        <strain evidence="2">CDK2</strain>
    </source>
</reference>
<protein>
    <submittedName>
        <fullName evidence="1">Uncharacterized protein</fullName>
    </submittedName>
</protein>
<gene>
    <name evidence="1" type="ORF">SY89_03501</name>
</gene>
<sequence length="129" mass="13952">MPDSTPRLGLELISTKTSVDNGQLLTDDELETAIQGFEEGGYKEAKHAAGILSRGKMTEEVWGATHEHLFDLLEQAAAGALDENLPRAACTAARVVAQTNTETSIDPRSGRSWVNRWSVTERVATATRG</sequence>
<dbReference type="STRING" id="699431.SY89_03501"/>
<dbReference type="RefSeq" id="WP_054585006.1">
    <property type="nucleotide sequence ID" value="NZ_LGUC01000002.1"/>
</dbReference>
<keyword evidence="2" id="KW-1185">Reference proteome</keyword>
<organism evidence="1 2">
    <name type="scientific">Halolamina pelagica</name>
    <dbReference type="NCBI Taxonomy" id="699431"/>
    <lineage>
        <taxon>Archaea</taxon>
        <taxon>Methanobacteriati</taxon>
        <taxon>Methanobacteriota</taxon>
        <taxon>Stenosarchaea group</taxon>
        <taxon>Halobacteria</taxon>
        <taxon>Halobacteriales</taxon>
        <taxon>Haloferacaceae</taxon>
    </lineage>
</organism>
<dbReference type="EMBL" id="LGUC01000002">
    <property type="protein sequence ID" value="KPN29267.1"/>
    <property type="molecule type" value="Genomic_DNA"/>
</dbReference>
<evidence type="ECO:0000313" key="2">
    <source>
        <dbReference type="Proteomes" id="UP000050535"/>
    </source>
</evidence>
<accession>A0A0N8HZE3</accession>
<evidence type="ECO:0000313" key="1">
    <source>
        <dbReference type="EMBL" id="KPN29267.1"/>
    </source>
</evidence>
<dbReference type="AlphaFoldDB" id="A0A0N8HZE3"/>